<evidence type="ECO:0000256" key="1">
    <source>
        <dbReference type="SAM" id="MobiDB-lite"/>
    </source>
</evidence>
<evidence type="ECO:0000313" key="2">
    <source>
        <dbReference type="EMBL" id="KNG88850.1"/>
    </source>
</evidence>
<protein>
    <submittedName>
        <fullName evidence="2">Uncharacterized protein</fullName>
    </submittedName>
</protein>
<dbReference type="RefSeq" id="XP_015409773.1">
    <property type="nucleotide sequence ID" value="XM_015548957.1"/>
</dbReference>
<keyword evidence="3" id="KW-1185">Reference proteome</keyword>
<name>A0A0L1JAW3_ASPN3</name>
<dbReference type="GeneID" id="26805504"/>
<sequence>MDPRRMEQWTDDDFREVKNAVDQMFTALETYTAALLQKAPLWDNSPNIGTFISGNLRDLGDATLDEGGEQGKEDSSSDEDEDRASGRSRIRAVRYHTPLKCMPLHLAVIRCLQAWTPPPPPGKSTWDLVKEVLSPRMVALVVTNGVSEQVAGLFGADAEAGQRMISRGEDSSKAKFWMHW</sequence>
<dbReference type="EMBL" id="JNOM01000043">
    <property type="protein sequence ID" value="KNG88850.1"/>
    <property type="molecule type" value="Genomic_DNA"/>
</dbReference>
<feature type="region of interest" description="Disordered" evidence="1">
    <location>
        <begin position="61"/>
        <end position="88"/>
    </location>
</feature>
<organism evidence="2 3">
    <name type="scientific">Aspergillus nomiae NRRL (strain ATCC 15546 / NRRL 13137 / CBS 260.88 / M93)</name>
    <dbReference type="NCBI Taxonomy" id="1509407"/>
    <lineage>
        <taxon>Eukaryota</taxon>
        <taxon>Fungi</taxon>
        <taxon>Dikarya</taxon>
        <taxon>Ascomycota</taxon>
        <taxon>Pezizomycotina</taxon>
        <taxon>Eurotiomycetes</taxon>
        <taxon>Eurotiomycetidae</taxon>
        <taxon>Eurotiales</taxon>
        <taxon>Aspergillaceae</taxon>
        <taxon>Aspergillus</taxon>
        <taxon>Aspergillus subgen. Circumdati</taxon>
    </lineage>
</organism>
<evidence type="ECO:0000313" key="3">
    <source>
        <dbReference type="Proteomes" id="UP000037505"/>
    </source>
</evidence>
<reference evidence="2 3" key="1">
    <citation type="submission" date="2014-06" db="EMBL/GenBank/DDBJ databases">
        <title>The Genome of the Aflatoxigenic Filamentous Fungus Aspergillus nomius.</title>
        <authorList>
            <person name="Moore M.G."/>
            <person name="Shannon B.M."/>
            <person name="Brian M.M."/>
        </authorList>
    </citation>
    <scope>NUCLEOTIDE SEQUENCE [LARGE SCALE GENOMIC DNA]</scope>
    <source>
        <strain evidence="2 3">NRRL 13137</strain>
    </source>
</reference>
<dbReference type="Proteomes" id="UP000037505">
    <property type="component" value="Unassembled WGS sequence"/>
</dbReference>
<proteinExistence type="predicted"/>
<gene>
    <name evidence="2" type="ORF">ANOM_003700</name>
</gene>
<dbReference type="AlphaFoldDB" id="A0A0L1JAW3"/>
<comment type="caution">
    <text evidence="2">The sequence shown here is derived from an EMBL/GenBank/DDBJ whole genome shotgun (WGS) entry which is preliminary data.</text>
</comment>
<accession>A0A0L1JAW3</accession>